<reference evidence="2" key="1">
    <citation type="journal article" date="2019" name="Int. J. Syst. Evol. Microbiol.">
        <title>The Global Catalogue of Microorganisms (GCM) 10K type strain sequencing project: providing services to taxonomists for standard genome sequencing and annotation.</title>
        <authorList>
            <consortium name="The Broad Institute Genomics Platform"/>
            <consortium name="The Broad Institute Genome Sequencing Center for Infectious Disease"/>
            <person name="Wu L."/>
            <person name="Ma J."/>
        </authorList>
    </citation>
    <scope>NUCLEOTIDE SEQUENCE [LARGE SCALE GENOMIC DNA]</scope>
    <source>
        <strain evidence="2">CCUG 52478</strain>
    </source>
</reference>
<evidence type="ECO:0000313" key="1">
    <source>
        <dbReference type="EMBL" id="MFD1247901.1"/>
    </source>
</evidence>
<name>A0ABW3VYS4_9ACTN</name>
<proteinExistence type="predicted"/>
<keyword evidence="2" id="KW-1185">Reference proteome</keyword>
<dbReference type="EMBL" id="JBHTLX010000012">
    <property type="protein sequence ID" value="MFD1247901.1"/>
    <property type="molecule type" value="Genomic_DNA"/>
</dbReference>
<sequence>MPMELTTAVLLVAFALLCAGWLVRSPRTAGAGPDAAAWRGAALRHFSEHRDLQRSVAEVLSTPGAVTGAARRDLMVALGAPQVDVYA</sequence>
<dbReference type="Proteomes" id="UP001597229">
    <property type="component" value="Unassembled WGS sequence"/>
</dbReference>
<dbReference type="RefSeq" id="WP_367918456.1">
    <property type="nucleotide sequence ID" value="NZ_BAABAC010000013.1"/>
</dbReference>
<evidence type="ECO:0000313" key="2">
    <source>
        <dbReference type="Proteomes" id="UP001597229"/>
    </source>
</evidence>
<gene>
    <name evidence="1" type="ORF">ACFQ3F_08870</name>
</gene>
<comment type="caution">
    <text evidence="1">The sequence shown here is derived from an EMBL/GenBank/DDBJ whole genome shotgun (WGS) entry which is preliminary data.</text>
</comment>
<organism evidence="1 2">
    <name type="scientific">Nocardioides ginsengisoli</name>
    <dbReference type="NCBI Taxonomy" id="363868"/>
    <lineage>
        <taxon>Bacteria</taxon>
        <taxon>Bacillati</taxon>
        <taxon>Actinomycetota</taxon>
        <taxon>Actinomycetes</taxon>
        <taxon>Propionibacteriales</taxon>
        <taxon>Nocardioidaceae</taxon>
        <taxon>Nocardioides</taxon>
    </lineage>
</organism>
<protein>
    <submittedName>
        <fullName evidence="1">Uncharacterized protein</fullName>
    </submittedName>
</protein>
<accession>A0ABW3VYS4</accession>